<evidence type="ECO:0000256" key="2">
    <source>
        <dbReference type="ARBA" id="ARBA00023002"/>
    </source>
</evidence>
<keyword evidence="2 3" id="KW-0560">Oxidoreductase</keyword>
<dbReference type="PROSITE" id="PS00687">
    <property type="entry name" value="ALDEHYDE_DEHYDR_GLU"/>
    <property type="match status" value="1"/>
</dbReference>
<keyword evidence="8" id="KW-1185">Reference proteome</keyword>
<organism evidence="7 8">
    <name type="scientific">Pontibacter rugosus</name>
    <dbReference type="NCBI Taxonomy" id="1745966"/>
    <lineage>
        <taxon>Bacteria</taxon>
        <taxon>Pseudomonadati</taxon>
        <taxon>Bacteroidota</taxon>
        <taxon>Cytophagia</taxon>
        <taxon>Cytophagales</taxon>
        <taxon>Hymenobacteraceae</taxon>
        <taxon>Pontibacter</taxon>
    </lineage>
</organism>
<dbReference type="PIRSF" id="PIRSF036492">
    <property type="entry name" value="ALDH"/>
    <property type="match status" value="1"/>
</dbReference>
<protein>
    <recommendedName>
        <fullName evidence="3">Aldehyde dehydrogenase</fullName>
    </recommendedName>
</protein>
<dbReference type="CDD" id="cd07136">
    <property type="entry name" value="ALDH_YwdH-P39616"/>
    <property type="match status" value="1"/>
</dbReference>
<dbReference type="Gene3D" id="3.40.309.10">
    <property type="entry name" value="Aldehyde Dehydrogenase, Chain A, domain 2"/>
    <property type="match status" value="1"/>
</dbReference>
<accession>A0ABW3SV32</accession>
<dbReference type="InterPro" id="IPR016160">
    <property type="entry name" value="Ald_DH_CS_CYS"/>
</dbReference>
<dbReference type="PROSITE" id="PS00070">
    <property type="entry name" value="ALDEHYDE_DEHYDR_CYS"/>
    <property type="match status" value="1"/>
</dbReference>
<evidence type="ECO:0000256" key="3">
    <source>
        <dbReference type="PIRNR" id="PIRNR036492"/>
    </source>
</evidence>
<feature type="domain" description="Aldehyde dehydrogenase" evidence="6">
    <location>
        <begin position="12"/>
        <end position="442"/>
    </location>
</feature>
<evidence type="ECO:0000313" key="7">
    <source>
        <dbReference type="EMBL" id="MFD1188523.1"/>
    </source>
</evidence>
<sequence>MTTSSTTHVPAEIDLPDIQKLVMRQRNFFASNTTLDVYFRKEQLRLLLDAIKKHEQELFDAMYTDFHKPAMEAYATEVGFVEIELKHTIKKLTRWAKRKQVKESFLNFPAQSHIYYEPYGLALIIGPWNYPFQLLINPLIGAIAAGNCAIIKPSELTPSTSAVIAKMIRETFHEEYIAVVEGGIKPTQLLLQQSFDYIFFTGSTRVGKVVLQAAAEHLTPVTLELGGKSPAIVADDADLELTARRIVWGKFLNAGQTCVAPDYVLVQEQVKEELIHLIIQCITEFYGENPAQSQDYARIVNDQHFNRLSKLLKNGIVRAGGQKDSISRYIAPTLLDQVSWQDPIMQEEIFGPLLPIISVKCMKEAIGIVNKHPKPLALYFFSSNAAKQKEVLQHARFGGGCINDTISHLINPNLPFGGVGNSGMGSYHGKSSFLLFSHQKSVLQRGTWIDLPLRYPPYKNRLPMLRKLFNWL</sequence>
<dbReference type="PANTHER" id="PTHR43570">
    <property type="entry name" value="ALDEHYDE DEHYDROGENASE"/>
    <property type="match status" value="1"/>
</dbReference>
<feature type="active site" evidence="4">
    <location>
        <position position="224"/>
    </location>
</feature>
<dbReference type="InterPro" id="IPR012394">
    <property type="entry name" value="Aldehyde_DH_NAD(P)"/>
</dbReference>
<dbReference type="Proteomes" id="UP001597094">
    <property type="component" value="Unassembled WGS sequence"/>
</dbReference>
<dbReference type="Pfam" id="PF00171">
    <property type="entry name" value="Aldedh"/>
    <property type="match status" value="1"/>
</dbReference>
<evidence type="ECO:0000256" key="5">
    <source>
        <dbReference type="RuleBase" id="RU003345"/>
    </source>
</evidence>
<dbReference type="InterPro" id="IPR016161">
    <property type="entry name" value="Ald_DH/histidinol_DH"/>
</dbReference>
<evidence type="ECO:0000313" key="8">
    <source>
        <dbReference type="Proteomes" id="UP001597094"/>
    </source>
</evidence>
<reference evidence="8" key="1">
    <citation type="journal article" date="2019" name="Int. J. Syst. Evol. Microbiol.">
        <title>The Global Catalogue of Microorganisms (GCM) 10K type strain sequencing project: providing services to taxonomists for standard genome sequencing and annotation.</title>
        <authorList>
            <consortium name="The Broad Institute Genomics Platform"/>
            <consortium name="The Broad Institute Genome Sequencing Center for Infectious Disease"/>
            <person name="Wu L."/>
            <person name="Ma J."/>
        </authorList>
    </citation>
    <scope>NUCLEOTIDE SEQUENCE [LARGE SCALE GENOMIC DNA]</scope>
    <source>
        <strain evidence="8">JCM 31319</strain>
    </source>
</reference>
<dbReference type="InterPro" id="IPR016163">
    <property type="entry name" value="Ald_DH_C"/>
</dbReference>
<gene>
    <name evidence="7" type="ORF">ACFQ2O_20095</name>
</gene>
<dbReference type="RefSeq" id="WP_377532264.1">
    <property type="nucleotide sequence ID" value="NZ_JBHTLD010000294.1"/>
</dbReference>
<evidence type="ECO:0000256" key="4">
    <source>
        <dbReference type="PROSITE-ProRule" id="PRU10007"/>
    </source>
</evidence>
<evidence type="ECO:0000256" key="1">
    <source>
        <dbReference type="ARBA" id="ARBA00009986"/>
    </source>
</evidence>
<dbReference type="PANTHER" id="PTHR43570:SF16">
    <property type="entry name" value="ALDEHYDE DEHYDROGENASE TYPE III, ISOFORM Q"/>
    <property type="match status" value="1"/>
</dbReference>
<comment type="caution">
    <text evidence="7">The sequence shown here is derived from an EMBL/GenBank/DDBJ whole genome shotgun (WGS) entry which is preliminary data.</text>
</comment>
<dbReference type="Gene3D" id="3.40.605.10">
    <property type="entry name" value="Aldehyde Dehydrogenase, Chain A, domain 1"/>
    <property type="match status" value="1"/>
</dbReference>
<comment type="similarity">
    <text evidence="1 3 5">Belongs to the aldehyde dehydrogenase family.</text>
</comment>
<proteinExistence type="inferred from homology"/>
<name>A0ABW3SV32_9BACT</name>
<evidence type="ECO:0000259" key="6">
    <source>
        <dbReference type="Pfam" id="PF00171"/>
    </source>
</evidence>
<dbReference type="InterPro" id="IPR015590">
    <property type="entry name" value="Aldehyde_DH_dom"/>
</dbReference>
<dbReference type="SUPFAM" id="SSF53720">
    <property type="entry name" value="ALDH-like"/>
    <property type="match status" value="1"/>
</dbReference>
<dbReference type="InterPro" id="IPR029510">
    <property type="entry name" value="Ald_DH_CS_GLU"/>
</dbReference>
<dbReference type="EMBL" id="JBHTLD010000294">
    <property type="protein sequence ID" value="MFD1188523.1"/>
    <property type="molecule type" value="Genomic_DNA"/>
</dbReference>
<dbReference type="InterPro" id="IPR016162">
    <property type="entry name" value="Ald_DH_N"/>
</dbReference>